<evidence type="ECO:0000313" key="3">
    <source>
        <dbReference type="Proteomes" id="UP000192247"/>
    </source>
</evidence>
<feature type="region of interest" description="Disordered" evidence="1">
    <location>
        <begin position="468"/>
        <end position="490"/>
    </location>
</feature>
<dbReference type="Proteomes" id="UP000192247">
    <property type="component" value="Unassembled WGS sequence"/>
</dbReference>
<evidence type="ECO:0000313" key="2">
    <source>
        <dbReference type="EMBL" id="OQR71210.1"/>
    </source>
</evidence>
<reference evidence="2 3" key="1">
    <citation type="journal article" date="2017" name="Gigascience">
        <title>Draft genome of the honey bee ectoparasitic mite, Tropilaelaps mercedesae, is shaped by the parasitic life history.</title>
        <authorList>
            <person name="Dong X."/>
            <person name="Armstrong S.D."/>
            <person name="Xia D."/>
            <person name="Makepeace B.L."/>
            <person name="Darby A.C."/>
            <person name="Kadowaki T."/>
        </authorList>
    </citation>
    <scope>NUCLEOTIDE SEQUENCE [LARGE SCALE GENOMIC DNA]</scope>
    <source>
        <strain evidence="2">Wuxi-XJTLU</strain>
    </source>
</reference>
<dbReference type="AlphaFoldDB" id="A0A1V9XCC9"/>
<protein>
    <submittedName>
        <fullName evidence="2">Uncharacterized protein</fullName>
    </submittedName>
</protein>
<proteinExistence type="predicted"/>
<name>A0A1V9XCC9_9ACAR</name>
<feature type="compositionally biased region" description="Basic and acidic residues" evidence="1">
    <location>
        <begin position="31"/>
        <end position="46"/>
    </location>
</feature>
<sequence length="574" mass="63207">MAFAPPIFPTLPSYGHRQIRVRLTGSDVPEPLERAHPASRLREKRGPCANTLTHTFRPFNRIAWPAIGPLWVHKNSLSSHHPSADTDVRDESLIQPHGWEGTLRPRHWRPDVFGRATIVFSCVPRQQHTNRHICVDRTEQLSNGWVDRSNGRDSLAHWSCARIQNSVYARTKGDSKVGLVGCGATCEGFVVGQGEQDRVCLPQSKHPSAVYFAGVVTKQSHWAGGRCCCHSSSVQPPVRPPTSPFEHKASSGSLVAYAATSSRWYVSPQRWVDAQQANSSRYSMGRRGTLRARSKSVVNAVVDSGVPVLALGAMAPLTSHWEGGPASRLTLAIVASRTRPRWSDASKIVRLALLVRWLTPPNPNKLWAPDKGSTIDTDQSGGGLQWALLEANGDFDRFLGGHTISEVDVMRCFSMQFASSSRCHLLLSCTAPVLTATQAVLLICGELMTLGEVSAGESPADALLTTLPAQAHTSRGQSSLERTRNAADDETELMLPENRETLTSRGMHGDCPCRRTPPAADHHPSTNLAGDQRRRRWPIRIKRRPLTAAPTTVTLPQRWAVIAERVFRHLHSRV</sequence>
<dbReference type="EMBL" id="MNPL01015163">
    <property type="protein sequence ID" value="OQR71210.1"/>
    <property type="molecule type" value="Genomic_DNA"/>
</dbReference>
<organism evidence="2 3">
    <name type="scientific">Tropilaelaps mercedesae</name>
    <dbReference type="NCBI Taxonomy" id="418985"/>
    <lineage>
        <taxon>Eukaryota</taxon>
        <taxon>Metazoa</taxon>
        <taxon>Ecdysozoa</taxon>
        <taxon>Arthropoda</taxon>
        <taxon>Chelicerata</taxon>
        <taxon>Arachnida</taxon>
        <taxon>Acari</taxon>
        <taxon>Parasitiformes</taxon>
        <taxon>Mesostigmata</taxon>
        <taxon>Gamasina</taxon>
        <taxon>Dermanyssoidea</taxon>
        <taxon>Laelapidae</taxon>
        <taxon>Tropilaelaps</taxon>
    </lineage>
</organism>
<dbReference type="InParanoid" id="A0A1V9XCC9"/>
<keyword evidence="3" id="KW-1185">Reference proteome</keyword>
<accession>A0A1V9XCC9</accession>
<evidence type="ECO:0000256" key="1">
    <source>
        <dbReference type="SAM" id="MobiDB-lite"/>
    </source>
</evidence>
<comment type="caution">
    <text evidence="2">The sequence shown here is derived from an EMBL/GenBank/DDBJ whole genome shotgun (WGS) entry which is preliminary data.</text>
</comment>
<feature type="compositionally biased region" description="Polar residues" evidence="1">
    <location>
        <begin position="468"/>
        <end position="480"/>
    </location>
</feature>
<gene>
    <name evidence="2" type="ORF">BIW11_04013</name>
</gene>
<feature type="region of interest" description="Disordered" evidence="1">
    <location>
        <begin position="515"/>
        <end position="539"/>
    </location>
</feature>
<feature type="region of interest" description="Disordered" evidence="1">
    <location>
        <begin position="25"/>
        <end position="46"/>
    </location>
</feature>